<accession>A0A2I0IDJ0</accession>
<evidence type="ECO:0000313" key="3">
    <source>
        <dbReference type="Proteomes" id="UP000233551"/>
    </source>
</evidence>
<protein>
    <recommendedName>
        <fullName evidence="4">Extensin-like</fullName>
    </recommendedName>
</protein>
<dbReference type="Proteomes" id="UP000233551">
    <property type="component" value="Unassembled WGS sequence"/>
</dbReference>
<proteinExistence type="predicted"/>
<name>A0A2I0IDJ0_PUNGR</name>
<organism evidence="2 3">
    <name type="scientific">Punica granatum</name>
    <name type="common">Pomegranate</name>
    <dbReference type="NCBI Taxonomy" id="22663"/>
    <lineage>
        <taxon>Eukaryota</taxon>
        <taxon>Viridiplantae</taxon>
        <taxon>Streptophyta</taxon>
        <taxon>Embryophyta</taxon>
        <taxon>Tracheophyta</taxon>
        <taxon>Spermatophyta</taxon>
        <taxon>Magnoliopsida</taxon>
        <taxon>eudicotyledons</taxon>
        <taxon>Gunneridae</taxon>
        <taxon>Pentapetalae</taxon>
        <taxon>rosids</taxon>
        <taxon>malvids</taxon>
        <taxon>Myrtales</taxon>
        <taxon>Lythraceae</taxon>
        <taxon>Punica</taxon>
    </lineage>
</organism>
<dbReference type="AlphaFoldDB" id="A0A2I0IDJ0"/>
<gene>
    <name evidence="2" type="ORF">CRG98_038155</name>
</gene>
<sequence>MSLPPGYVLPPPGYVPPPPTYVPSSATQAPPPAHDPTRMATLEGNVTTLQNAVDLMAANMAEMIALLRGPNRASSSSTPPLARKPTVDPAPWVPLTHASEGDIAAAPAPTIIPMPAPAIHPVDFGLP</sequence>
<evidence type="ECO:0000313" key="2">
    <source>
        <dbReference type="EMBL" id="PKI41456.1"/>
    </source>
</evidence>
<evidence type="ECO:0008006" key="4">
    <source>
        <dbReference type="Google" id="ProtNLM"/>
    </source>
</evidence>
<comment type="caution">
    <text evidence="2">The sequence shown here is derived from an EMBL/GenBank/DDBJ whole genome shotgun (WGS) entry which is preliminary data.</text>
</comment>
<feature type="region of interest" description="Disordered" evidence="1">
    <location>
        <begin position="70"/>
        <end position="95"/>
    </location>
</feature>
<keyword evidence="3" id="KW-1185">Reference proteome</keyword>
<reference evidence="2 3" key="1">
    <citation type="submission" date="2017-11" db="EMBL/GenBank/DDBJ databases">
        <title>De-novo sequencing of pomegranate (Punica granatum L.) genome.</title>
        <authorList>
            <person name="Akparov Z."/>
            <person name="Amiraslanov A."/>
            <person name="Hajiyeva S."/>
            <person name="Abbasov M."/>
            <person name="Kaur K."/>
            <person name="Hamwieh A."/>
            <person name="Solovyev V."/>
            <person name="Salamov A."/>
            <person name="Braich B."/>
            <person name="Kosarev P."/>
            <person name="Mahmoud A."/>
            <person name="Hajiyev E."/>
            <person name="Babayeva S."/>
            <person name="Izzatullayeva V."/>
            <person name="Mammadov A."/>
            <person name="Mammadov A."/>
            <person name="Sharifova S."/>
            <person name="Ojaghi J."/>
            <person name="Eynullazada K."/>
            <person name="Bayramov B."/>
            <person name="Abdulazimova A."/>
            <person name="Shahmuradov I."/>
        </authorList>
    </citation>
    <scope>NUCLEOTIDE SEQUENCE [LARGE SCALE GENOMIC DNA]</scope>
    <source>
        <strain evidence="3">cv. AG2017</strain>
        <tissue evidence="2">Leaf</tissue>
    </source>
</reference>
<evidence type="ECO:0000256" key="1">
    <source>
        <dbReference type="SAM" id="MobiDB-lite"/>
    </source>
</evidence>
<dbReference type="EMBL" id="PGOL01003370">
    <property type="protein sequence ID" value="PKI41456.1"/>
    <property type="molecule type" value="Genomic_DNA"/>
</dbReference>